<dbReference type="EMBL" id="AQHZ01000015">
    <property type="protein sequence ID" value="ENO18372.1"/>
    <property type="molecule type" value="Genomic_DNA"/>
</dbReference>
<keyword evidence="2" id="KW-1185">Reference proteome</keyword>
<evidence type="ECO:0000313" key="1">
    <source>
        <dbReference type="EMBL" id="ENO18372.1"/>
    </source>
</evidence>
<sequence length="40" mass="4676">MKGRSPLLSNEDENMTYSGSQLALKWKKRALWHRVDLKGM</sequence>
<comment type="caution">
    <text evidence="1">The sequence shown here is derived from an EMBL/GenBank/DDBJ whole genome shotgun (WGS) entry which is preliminary data.</text>
</comment>
<dbReference type="AlphaFoldDB" id="N6X4N5"/>
<dbReference type="PATRIC" id="fig|888050.3.peg.887"/>
<evidence type="ECO:0000313" key="2">
    <source>
        <dbReference type="Proteomes" id="UP000013015"/>
    </source>
</evidence>
<protein>
    <submittedName>
        <fullName evidence="1">Uncharacterized protein</fullName>
    </submittedName>
</protein>
<organism evidence="1 2">
    <name type="scientific">Schaalia cardiffensis F0333</name>
    <dbReference type="NCBI Taxonomy" id="888050"/>
    <lineage>
        <taxon>Bacteria</taxon>
        <taxon>Bacillati</taxon>
        <taxon>Actinomycetota</taxon>
        <taxon>Actinomycetes</taxon>
        <taxon>Actinomycetales</taxon>
        <taxon>Actinomycetaceae</taxon>
        <taxon>Schaalia</taxon>
    </lineage>
</organism>
<accession>N6X4N5</accession>
<name>N6X4N5_9ACTO</name>
<reference evidence="1 2" key="1">
    <citation type="submission" date="2013-03" db="EMBL/GenBank/DDBJ databases">
        <title>Reference genome for the Human Microbiome Project.</title>
        <authorList>
            <person name="Aqrawi P."/>
            <person name="Ayvaz T."/>
            <person name="Bess C."/>
            <person name="Blankenburg K."/>
            <person name="Coyle M."/>
            <person name="Deng J."/>
            <person name="Forbes L."/>
            <person name="Fowler G."/>
            <person name="Francisco L."/>
            <person name="Fu Q."/>
            <person name="Gibbs R."/>
            <person name="Gross S."/>
            <person name="Gubbala S."/>
            <person name="Hale W."/>
            <person name="Hemphill L."/>
            <person name="Highlander S."/>
            <person name="Hirani K."/>
            <person name="Jackson L."/>
            <person name="Jakkamsetti A."/>
            <person name="Javaid M."/>
            <person name="Jayaseelan J.C."/>
            <person name="Jiang H."/>
            <person name="Joshi V."/>
            <person name="Korchina V."/>
            <person name="Kovar C."/>
            <person name="Lara F."/>
            <person name="Lee S."/>
            <person name="Liu Y."/>
            <person name="Mata R."/>
            <person name="Mathew T."/>
            <person name="Munidasa M."/>
            <person name="Muzny D."/>
            <person name="Nazareth L."/>
            <person name="Ngo R."/>
            <person name="Nguyen L."/>
            <person name="Nguyen N."/>
            <person name="Okwuonu G."/>
            <person name="Ongeri F."/>
            <person name="Palculict T."/>
            <person name="Patil S."/>
            <person name="Petrosino J."/>
            <person name="Pham C."/>
            <person name="Pham P."/>
            <person name="Pu L.-L."/>
            <person name="Qin X."/>
            <person name="Qu J."/>
            <person name="Reid J."/>
            <person name="Ross M."/>
            <person name="Ruth R."/>
            <person name="Saada N."/>
            <person name="San Lucas F."/>
            <person name="Santibanez J."/>
            <person name="Shang Y."/>
            <person name="Simmons D."/>
            <person name="Song X.-Z."/>
            <person name="Tang L.-Y."/>
            <person name="Thornton R."/>
            <person name="Warren J."/>
            <person name="Weissenberger G."/>
            <person name="Wilczek-Boney K."/>
            <person name="Worley K."/>
            <person name="Youmans B."/>
            <person name="Zhang J."/>
            <person name="Zhang L."/>
            <person name="Zhao Z."/>
            <person name="Zhou C."/>
            <person name="Zhu D."/>
            <person name="Zhu Y."/>
        </authorList>
    </citation>
    <scope>NUCLEOTIDE SEQUENCE [LARGE SCALE GENOMIC DNA]</scope>
    <source>
        <strain evidence="1 2">F0333</strain>
    </source>
</reference>
<dbReference type="Proteomes" id="UP000013015">
    <property type="component" value="Unassembled WGS sequence"/>
</dbReference>
<gene>
    <name evidence="1" type="ORF">HMPREF9004_0941</name>
</gene>
<proteinExistence type="predicted"/>
<dbReference type="HOGENOM" id="CLU_3283420_0_0_11"/>